<dbReference type="InterPro" id="IPR006203">
    <property type="entry name" value="GHMP_knse_ATP-bd_CS"/>
</dbReference>
<dbReference type="InterPro" id="IPR020568">
    <property type="entry name" value="Ribosomal_Su5_D2-typ_SF"/>
</dbReference>
<dbReference type="PANTHER" id="PTHR20861">
    <property type="entry name" value="HOMOSERINE/4-DIPHOSPHOCYTIDYL-2-C-METHYL-D-ERYTHRITOL KINASE"/>
    <property type="match status" value="1"/>
</dbReference>
<dbReference type="Pfam" id="PF08544">
    <property type="entry name" value="GHMP_kinases_C"/>
    <property type="match status" value="1"/>
</dbReference>
<protein>
    <recommendedName>
        <fullName evidence="4 13">Homoserine kinase</fullName>
        <shortName evidence="13">HK</shortName>
        <shortName evidence="13">HSK</shortName>
        <ecNumber evidence="3 13">2.7.1.39</ecNumber>
    </recommendedName>
</protein>
<dbReference type="EC" id="2.7.1.39" evidence="3 13"/>
<comment type="similarity">
    <text evidence="2 13">Belongs to the GHMP kinase family. Homoserine kinase subfamily.</text>
</comment>
<evidence type="ECO:0000256" key="5">
    <source>
        <dbReference type="ARBA" id="ARBA00022605"/>
    </source>
</evidence>
<keyword evidence="9 13" id="KW-0418">Kinase</keyword>
<evidence type="ECO:0000313" key="16">
    <source>
        <dbReference type="EMBL" id="MCU9594292.1"/>
    </source>
</evidence>
<evidence type="ECO:0000256" key="13">
    <source>
        <dbReference type="HAMAP-Rule" id="MF_00384"/>
    </source>
</evidence>
<dbReference type="HAMAP" id="MF_00384">
    <property type="entry name" value="Homoser_kinase"/>
    <property type="match status" value="1"/>
</dbReference>
<comment type="subcellular location">
    <subcellularLocation>
        <location evidence="13">Cytoplasm</location>
    </subcellularLocation>
</comment>
<dbReference type="Pfam" id="PF00288">
    <property type="entry name" value="GHMP_kinases_N"/>
    <property type="match status" value="1"/>
</dbReference>
<keyword evidence="10 13" id="KW-0067">ATP-binding</keyword>
<evidence type="ECO:0000256" key="9">
    <source>
        <dbReference type="ARBA" id="ARBA00022777"/>
    </source>
</evidence>
<dbReference type="PRINTS" id="PR00958">
    <property type="entry name" value="HOMSERKINASE"/>
</dbReference>
<evidence type="ECO:0000256" key="12">
    <source>
        <dbReference type="ARBA" id="ARBA00049954"/>
    </source>
</evidence>
<dbReference type="PIRSF" id="PIRSF000676">
    <property type="entry name" value="Homoser_kin"/>
    <property type="match status" value="1"/>
</dbReference>
<reference evidence="16 17" key="1">
    <citation type="submission" date="2022-10" db="EMBL/GenBank/DDBJ databases">
        <title>Description of Fervidibacillus gen. nov. in the family Fervidibacillaceae fam. nov. with two species, Fervidibacillus albus sp. nov., and Fervidibacillus halotolerans sp. nov., isolated from tidal flat sediments.</title>
        <authorList>
            <person name="Kwon K.K."/>
            <person name="Yang S.-H."/>
        </authorList>
    </citation>
    <scope>NUCLEOTIDE SEQUENCE [LARGE SCALE GENOMIC DNA]</scope>
    <source>
        <strain evidence="16 17">DSM 23332</strain>
    </source>
</reference>
<dbReference type="InterPro" id="IPR036554">
    <property type="entry name" value="GHMP_kinase_C_sf"/>
</dbReference>
<dbReference type="PANTHER" id="PTHR20861:SF1">
    <property type="entry name" value="HOMOSERINE KINASE"/>
    <property type="match status" value="1"/>
</dbReference>
<dbReference type="PROSITE" id="PS00627">
    <property type="entry name" value="GHMP_KINASES_ATP"/>
    <property type="match status" value="1"/>
</dbReference>
<evidence type="ECO:0000256" key="8">
    <source>
        <dbReference type="ARBA" id="ARBA00022741"/>
    </source>
</evidence>
<dbReference type="NCBIfam" id="NF002288">
    <property type="entry name" value="PRK01212.1-4"/>
    <property type="match status" value="1"/>
</dbReference>
<gene>
    <name evidence="13 16" type="primary">thrB</name>
    <name evidence="16" type="ORF">OEV82_07455</name>
</gene>
<organism evidence="16 17">
    <name type="scientific">Pallidibacillus thermolactis</name>
    <dbReference type="NCBI Taxonomy" id="251051"/>
    <lineage>
        <taxon>Bacteria</taxon>
        <taxon>Bacillati</taxon>
        <taxon>Bacillota</taxon>
        <taxon>Bacilli</taxon>
        <taxon>Bacillales</taxon>
        <taxon>Bacillaceae</taxon>
        <taxon>Pallidibacillus</taxon>
    </lineage>
</organism>
<dbReference type="InterPro" id="IPR013750">
    <property type="entry name" value="GHMP_kinase_C_dom"/>
</dbReference>
<keyword evidence="13" id="KW-0963">Cytoplasm</keyword>
<keyword evidence="5 13" id="KW-0028">Amino-acid biosynthesis</keyword>
<name>A0ABT2WF27_9BACI</name>
<dbReference type="Gene3D" id="3.30.230.10">
    <property type="match status" value="1"/>
</dbReference>
<dbReference type="RefSeq" id="WP_263061496.1">
    <property type="nucleotide sequence ID" value="NZ_JAOUSE010000017.1"/>
</dbReference>
<proteinExistence type="inferred from homology"/>
<evidence type="ECO:0000313" key="17">
    <source>
        <dbReference type="Proteomes" id="UP001208656"/>
    </source>
</evidence>
<keyword evidence="8 13" id="KW-0547">Nucleotide-binding</keyword>
<evidence type="ECO:0000259" key="14">
    <source>
        <dbReference type="Pfam" id="PF00288"/>
    </source>
</evidence>
<feature type="binding site" evidence="13">
    <location>
        <begin position="89"/>
        <end position="99"/>
    </location>
    <ligand>
        <name>ATP</name>
        <dbReference type="ChEBI" id="CHEBI:30616"/>
    </ligand>
</feature>
<evidence type="ECO:0000256" key="10">
    <source>
        <dbReference type="ARBA" id="ARBA00022840"/>
    </source>
</evidence>
<dbReference type="InterPro" id="IPR000870">
    <property type="entry name" value="Homoserine_kinase"/>
</dbReference>
<dbReference type="InterPro" id="IPR014721">
    <property type="entry name" value="Ribsml_uS5_D2-typ_fold_subgr"/>
</dbReference>
<evidence type="ECO:0000256" key="2">
    <source>
        <dbReference type="ARBA" id="ARBA00007370"/>
    </source>
</evidence>
<feature type="domain" description="GHMP kinase C-terminal" evidence="15">
    <location>
        <begin position="206"/>
        <end position="278"/>
    </location>
</feature>
<comment type="caution">
    <text evidence="16">The sequence shown here is derived from an EMBL/GenBank/DDBJ whole genome shotgun (WGS) entry which is preliminary data.</text>
</comment>
<keyword evidence="17" id="KW-1185">Reference proteome</keyword>
<accession>A0ABT2WF27</accession>
<dbReference type="EMBL" id="JAOUSE010000017">
    <property type="protein sequence ID" value="MCU9594292.1"/>
    <property type="molecule type" value="Genomic_DNA"/>
</dbReference>
<evidence type="ECO:0000256" key="7">
    <source>
        <dbReference type="ARBA" id="ARBA00022697"/>
    </source>
</evidence>
<dbReference type="Proteomes" id="UP001208656">
    <property type="component" value="Unassembled WGS sequence"/>
</dbReference>
<comment type="pathway">
    <text evidence="1 13">Amino-acid biosynthesis; L-threonine biosynthesis; L-threonine from L-aspartate: step 4/5.</text>
</comment>
<evidence type="ECO:0000256" key="1">
    <source>
        <dbReference type="ARBA" id="ARBA00005015"/>
    </source>
</evidence>
<feature type="domain" description="GHMP kinase N-terminal" evidence="14">
    <location>
        <begin position="60"/>
        <end position="142"/>
    </location>
</feature>
<evidence type="ECO:0000256" key="4">
    <source>
        <dbReference type="ARBA" id="ARBA00017858"/>
    </source>
</evidence>
<sequence length="312" mass="34129">MNDYEVVVKVPASTANLGSGFDSIGMALQRYTTVKMKLANQTKVNLIGQHQQGLPMNKQNLIYQAADYLCRQAEIETPQLEIEVESEIPLSRGLGSSGAAIIGGMVAVNTLVGTPFTKDEIFQLASELEGHPDNVGASLFGGVLVAAKNKENKFTYVNFSPPEQLKVVVSIPDYELQTKEARGVLPEQYSREDAVYALSHAALLSAALMRGDFKAMGEALNDQIHQPYRKHLIPGFEEILENGKNYGAIGAAISGAGPTIIAFTSQSSERLILYIKQVMEKYNVNAQTIEIPIDYNGVVCKINERTFEKLEN</sequence>
<evidence type="ECO:0000259" key="15">
    <source>
        <dbReference type="Pfam" id="PF08544"/>
    </source>
</evidence>
<dbReference type="InterPro" id="IPR006204">
    <property type="entry name" value="GHMP_kinase_N_dom"/>
</dbReference>
<dbReference type="Gene3D" id="3.30.70.890">
    <property type="entry name" value="GHMP kinase, C-terminal domain"/>
    <property type="match status" value="1"/>
</dbReference>
<dbReference type="SUPFAM" id="SSF55060">
    <property type="entry name" value="GHMP Kinase, C-terminal domain"/>
    <property type="match status" value="1"/>
</dbReference>
<keyword evidence="6 13" id="KW-0808">Transferase</keyword>
<dbReference type="SUPFAM" id="SSF54211">
    <property type="entry name" value="Ribosomal protein S5 domain 2-like"/>
    <property type="match status" value="1"/>
</dbReference>
<comment type="catalytic activity">
    <reaction evidence="11 13">
        <text>L-homoserine + ATP = O-phospho-L-homoserine + ADP + H(+)</text>
        <dbReference type="Rhea" id="RHEA:13985"/>
        <dbReference type="ChEBI" id="CHEBI:15378"/>
        <dbReference type="ChEBI" id="CHEBI:30616"/>
        <dbReference type="ChEBI" id="CHEBI:57476"/>
        <dbReference type="ChEBI" id="CHEBI:57590"/>
        <dbReference type="ChEBI" id="CHEBI:456216"/>
        <dbReference type="EC" id="2.7.1.39"/>
    </reaction>
</comment>
<dbReference type="GO" id="GO:0004413">
    <property type="term" value="F:homoserine kinase activity"/>
    <property type="evidence" value="ECO:0007669"/>
    <property type="project" value="UniProtKB-EC"/>
</dbReference>
<keyword evidence="7 13" id="KW-0791">Threonine biosynthesis</keyword>
<evidence type="ECO:0000256" key="11">
    <source>
        <dbReference type="ARBA" id="ARBA00049375"/>
    </source>
</evidence>
<evidence type="ECO:0000256" key="6">
    <source>
        <dbReference type="ARBA" id="ARBA00022679"/>
    </source>
</evidence>
<dbReference type="NCBIfam" id="TIGR00191">
    <property type="entry name" value="thrB"/>
    <property type="match status" value="1"/>
</dbReference>
<evidence type="ECO:0000256" key="3">
    <source>
        <dbReference type="ARBA" id="ARBA00012078"/>
    </source>
</evidence>
<comment type="function">
    <text evidence="12 13">Catalyzes the ATP-dependent phosphorylation of L-homoserine to L-homoserine phosphate.</text>
</comment>